<dbReference type="InterPro" id="IPR036873">
    <property type="entry name" value="Rhodanese-like_dom_sf"/>
</dbReference>
<dbReference type="SMART" id="SM00450">
    <property type="entry name" value="RHOD"/>
    <property type="match status" value="1"/>
</dbReference>
<gene>
    <name evidence="2" type="ORF">G3I38_17660</name>
</gene>
<dbReference type="PANTHER" id="PTHR43031">
    <property type="entry name" value="FAD-DEPENDENT OXIDOREDUCTASE"/>
    <property type="match status" value="1"/>
</dbReference>
<dbReference type="RefSeq" id="WP_164335664.1">
    <property type="nucleotide sequence ID" value="NZ_JAAGMU010000937.1"/>
</dbReference>
<protein>
    <submittedName>
        <fullName evidence="2">Rhodanese-like domain-containing protein</fullName>
    </submittedName>
</protein>
<dbReference type="PANTHER" id="PTHR43031:SF16">
    <property type="entry name" value="OXIDOREDUCTASE"/>
    <property type="match status" value="1"/>
</dbReference>
<feature type="domain" description="Rhodanese" evidence="1">
    <location>
        <begin position="13"/>
        <end position="99"/>
    </location>
</feature>
<dbReference type="Gene3D" id="3.40.250.10">
    <property type="entry name" value="Rhodanese-like domain"/>
    <property type="match status" value="1"/>
</dbReference>
<name>A0A6G3U4M3_9ACTN</name>
<sequence length="100" mass="10502">PRAAFADLAGRLPHEQVVVLDVRRDAERAAGYVRGSVHIPLHTLRGRLAEIPDGQVWVHCAGGMRAAIAASLLDAAGRDVVAVDDGFDGAERAGLTTTHA</sequence>
<dbReference type="AlphaFoldDB" id="A0A6G3U4M3"/>
<dbReference type="PROSITE" id="PS50206">
    <property type="entry name" value="RHODANESE_3"/>
    <property type="match status" value="1"/>
</dbReference>
<dbReference type="SUPFAM" id="SSF52821">
    <property type="entry name" value="Rhodanese/Cell cycle control phosphatase"/>
    <property type="match status" value="1"/>
</dbReference>
<comment type="caution">
    <text evidence="2">The sequence shown here is derived from an EMBL/GenBank/DDBJ whole genome shotgun (WGS) entry which is preliminary data.</text>
</comment>
<dbReference type="EMBL" id="JAAGMU010000937">
    <property type="protein sequence ID" value="NEC81010.1"/>
    <property type="molecule type" value="Genomic_DNA"/>
</dbReference>
<dbReference type="Pfam" id="PF00581">
    <property type="entry name" value="Rhodanese"/>
    <property type="match status" value="1"/>
</dbReference>
<evidence type="ECO:0000259" key="1">
    <source>
        <dbReference type="PROSITE" id="PS50206"/>
    </source>
</evidence>
<feature type="non-terminal residue" evidence="2">
    <location>
        <position position="1"/>
    </location>
</feature>
<reference evidence="2" key="1">
    <citation type="submission" date="2020-01" db="EMBL/GenBank/DDBJ databases">
        <title>Insect and environment-associated Actinomycetes.</title>
        <authorList>
            <person name="Currrie C."/>
            <person name="Chevrette M."/>
            <person name="Carlson C."/>
            <person name="Stubbendieck R."/>
            <person name="Wendt-Pienkowski E."/>
        </authorList>
    </citation>
    <scope>NUCLEOTIDE SEQUENCE</scope>
    <source>
        <strain evidence="2">SID7958</strain>
    </source>
</reference>
<dbReference type="CDD" id="cd00158">
    <property type="entry name" value="RHOD"/>
    <property type="match status" value="1"/>
</dbReference>
<dbReference type="InterPro" id="IPR001763">
    <property type="entry name" value="Rhodanese-like_dom"/>
</dbReference>
<dbReference type="InterPro" id="IPR050229">
    <property type="entry name" value="GlpE_sulfurtransferase"/>
</dbReference>
<organism evidence="2">
    <name type="scientific">Streptomyces sp. SID7958</name>
    <dbReference type="NCBI Taxonomy" id="2706093"/>
    <lineage>
        <taxon>Bacteria</taxon>
        <taxon>Bacillati</taxon>
        <taxon>Actinomycetota</taxon>
        <taxon>Actinomycetes</taxon>
        <taxon>Kitasatosporales</taxon>
        <taxon>Streptomycetaceae</taxon>
        <taxon>Streptomyces</taxon>
    </lineage>
</organism>
<accession>A0A6G3U4M3</accession>
<proteinExistence type="predicted"/>
<evidence type="ECO:0000313" key="2">
    <source>
        <dbReference type="EMBL" id="NEC81010.1"/>
    </source>
</evidence>